<evidence type="ECO:0000256" key="3">
    <source>
        <dbReference type="SAM" id="Phobius"/>
    </source>
</evidence>
<organism evidence="4 5">
    <name type="scientific">Klebsormidium nitens</name>
    <name type="common">Green alga</name>
    <name type="synonym">Ulothrix nitens</name>
    <dbReference type="NCBI Taxonomy" id="105231"/>
    <lineage>
        <taxon>Eukaryota</taxon>
        <taxon>Viridiplantae</taxon>
        <taxon>Streptophyta</taxon>
        <taxon>Klebsormidiophyceae</taxon>
        <taxon>Klebsormidiales</taxon>
        <taxon>Klebsormidiaceae</taxon>
        <taxon>Klebsormidium</taxon>
    </lineage>
</organism>
<feature type="transmembrane region" description="Helical" evidence="3">
    <location>
        <begin position="51"/>
        <end position="72"/>
    </location>
</feature>
<evidence type="ECO:0000313" key="5">
    <source>
        <dbReference type="Proteomes" id="UP000054558"/>
    </source>
</evidence>
<feature type="transmembrane region" description="Helical" evidence="3">
    <location>
        <begin position="84"/>
        <end position="105"/>
    </location>
</feature>
<dbReference type="PANTHER" id="PTHR34214">
    <property type="match status" value="1"/>
</dbReference>
<gene>
    <name evidence="4" type="ORF">KFL_002270080</name>
</gene>
<reference evidence="4 5" key="1">
    <citation type="journal article" date="2014" name="Nat. Commun.">
        <title>Klebsormidium flaccidum genome reveals primary factors for plant terrestrial adaptation.</title>
        <authorList>
            <person name="Hori K."/>
            <person name="Maruyama F."/>
            <person name="Fujisawa T."/>
            <person name="Togashi T."/>
            <person name="Yamamoto N."/>
            <person name="Seo M."/>
            <person name="Sato S."/>
            <person name="Yamada T."/>
            <person name="Mori H."/>
            <person name="Tajima N."/>
            <person name="Moriyama T."/>
            <person name="Ikeuchi M."/>
            <person name="Watanabe M."/>
            <person name="Wada H."/>
            <person name="Kobayashi K."/>
            <person name="Saito M."/>
            <person name="Masuda T."/>
            <person name="Sasaki-Sekimoto Y."/>
            <person name="Mashiguchi K."/>
            <person name="Awai K."/>
            <person name="Shimojima M."/>
            <person name="Masuda S."/>
            <person name="Iwai M."/>
            <person name="Nobusawa T."/>
            <person name="Narise T."/>
            <person name="Kondo S."/>
            <person name="Saito H."/>
            <person name="Sato R."/>
            <person name="Murakawa M."/>
            <person name="Ihara Y."/>
            <person name="Oshima-Yamada Y."/>
            <person name="Ohtaka K."/>
            <person name="Satoh M."/>
            <person name="Sonobe K."/>
            <person name="Ishii M."/>
            <person name="Ohtani R."/>
            <person name="Kanamori-Sato M."/>
            <person name="Honoki R."/>
            <person name="Miyazaki D."/>
            <person name="Mochizuki H."/>
            <person name="Umetsu J."/>
            <person name="Higashi K."/>
            <person name="Shibata D."/>
            <person name="Kamiya Y."/>
            <person name="Sato N."/>
            <person name="Nakamura Y."/>
            <person name="Tabata S."/>
            <person name="Ida S."/>
            <person name="Kurokawa K."/>
            <person name="Ohta H."/>
        </authorList>
    </citation>
    <scope>NUCLEOTIDE SEQUENCE [LARGE SCALE GENOMIC DNA]</scope>
    <source>
        <strain evidence="4 5">NIES-2285</strain>
    </source>
</reference>
<dbReference type="Proteomes" id="UP000054558">
    <property type="component" value="Unassembled WGS sequence"/>
</dbReference>
<proteinExistence type="predicted"/>
<dbReference type="OrthoDB" id="192326at2759"/>
<evidence type="ECO:0000313" key="4">
    <source>
        <dbReference type="EMBL" id="GAQ85274.1"/>
    </source>
</evidence>
<dbReference type="Pfam" id="PF06799">
    <property type="entry name" value="CGLD27-like"/>
    <property type="match status" value="1"/>
</dbReference>
<dbReference type="OMA" id="DSTLYSW"/>
<evidence type="ECO:0000256" key="2">
    <source>
        <dbReference type="ARBA" id="ARBA00022640"/>
    </source>
</evidence>
<name>A0A1Y1I2X7_KLENI</name>
<keyword evidence="5" id="KW-1185">Reference proteome</keyword>
<protein>
    <recommendedName>
        <fullName evidence="6">DUF1230 family protein</fullName>
    </recommendedName>
</protein>
<dbReference type="GO" id="GO:0009536">
    <property type="term" value="C:plastid"/>
    <property type="evidence" value="ECO:0007669"/>
    <property type="project" value="UniProtKB-SubCell"/>
</dbReference>
<keyword evidence="3" id="KW-1133">Transmembrane helix</keyword>
<evidence type="ECO:0008006" key="6">
    <source>
        <dbReference type="Google" id="ProtNLM"/>
    </source>
</evidence>
<accession>A0A1Y1I2X7</accession>
<keyword evidence="3" id="KW-0812">Transmembrane</keyword>
<dbReference type="InterPro" id="IPR009631">
    <property type="entry name" value="CGLD27-like"/>
</dbReference>
<evidence type="ECO:0000256" key="1">
    <source>
        <dbReference type="ARBA" id="ARBA00004474"/>
    </source>
</evidence>
<dbReference type="EMBL" id="DF237176">
    <property type="protein sequence ID" value="GAQ85274.1"/>
    <property type="molecule type" value="Genomic_DNA"/>
</dbReference>
<sequence length="258" mass="28251">MMSAGGKWNSDNLSFERLEMEVPTEQRPVNEFKALKDATLYNWAQLDLKDYSLRLLLVWSGFFVFLGAPIAAASFEPMKEPLEFFLAGGAGALFASAILVLRMYLGWSYVGDRLLSAVVAYEESGWYDGQLWVKPPEILARDRLLGSYQVKPILNRLKQTLLGAGGALMASAVSLALLLQAGEPTDFMARNREIAAALAAKGLPSIDDVTNPPDLVASDDDLAAAAAAAADGRPAYCRDRYYRALAGGQYCKWEDLQR</sequence>
<comment type="subcellular location">
    <subcellularLocation>
        <location evidence="1">Plastid</location>
    </subcellularLocation>
</comment>
<dbReference type="PANTHER" id="PTHR34214:SF3">
    <property type="entry name" value="PROTEIN CONSERVED IN THE GREEN LINEAGE AND DIATOMS 27, CHLOROPLASTIC"/>
    <property type="match status" value="1"/>
</dbReference>
<keyword evidence="3" id="KW-0472">Membrane</keyword>
<dbReference type="AlphaFoldDB" id="A0A1Y1I2X7"/>
<keyword evidence="2" id="KW-0934">Plastid</keyword>
<feature type="transmembrane region" description="Helical" evidence="3">
    <location>
        <begin position="161"/>
        <end position="182"/>
    </location>
</feature>